<comment type="caution">
    <text evidence="1">The sequence shown here is derived from an EMBL/GenBank/DDBJ whole genome shotgun (WGS) entry which is preliminary data.</text>
</comment>
<gene>
    <name evidence="1" type="ORF">BSI_27370</name>
</gene>
<dbReference type="Proteomes" id="UP000011182">
    <property type="component" value="Unassembled WGS sequence"/>
</dbReference>
<dbReference type="EMBL" id="AMXN01000004">
    <property type="protein sequence ID" value="ELS61275.1"/>
    <property type="molecule type" value="Genomic_DNA"/>
</dbReference>
<organism evidence="1 2">
    <name type="scientific">Bacillus inaquosorum KCTC 13429</name>
    <dbReference type="NCBI Taxonomy" id="1236548"/>
    <lineage>
        <taxon>Bacteria</taxon>
        <taxon>Bacillati</taxon>
        <taxon>Bacillota</taxon>
        <taxon>Bacilli</taxon>
        <taxon>Bacillales</taxon>
        <taxon>Bacillaceae</taxon>
        <taxon>Bacillus</taxon>
    </lineage>
</organism>
<accession>A0A9W5LIG3</accession>
<keyword evidence="2" id="KW-1185">Reference proteome</keyword>
<evidence type="ECO:0000313" key="1">
    <source>
        <dbReference type="EMBL" id="ELS61275.1"/>
    </source>
</evidence>
<evidence type="ECO:0000313" key="2">
    <source>
        <dbReference type="Proteomes" id="UP000011182"/>
    </source>
</evidence>
<protein>
    <submittedName>
        <fullName evidence="1">Uncharacterized protein</fullName>
    </submittedName>
</protein>
<sequence>MLRIEWRIKKILQAFFIERKKDFLMLTNSKQAEKCKKLLKSQ</sequence>
<dbReference type="AlphaFoldDB" id="A0A9W5LIG3"/>
<name>A0A9W5LIG3_9BACI</name>
<proteinExistence type="predicted"/>
<reference evidence="1 2" key="1">
    <citation type="journal article" date="2014" name="Syst. Appl. Microbiol.">
        <title>Genomic insights into the taxonomic status of the three subspecies of Bacillus subtilis.</title>
        <authorList>
            <person name="Yi H."/>
            <person name="Chun J."/>
            <person name="Cha C.J."/>
        </authorList>
    </citation>
    <scope>NUCLEOTIDE SEQUENCE [LARGE SCALE GENOMIC DNA]</scope>
    <source>
        <strain evidence="1 2">KCTC 13429</strain>
    </source>
</reference>